<organism evidence="2 3">
    <name type="scientific">Reticulibacter mediterranei</name>
    <dbReference type="NCBI Taxonomy" id="2778369"/>
    <lineage>
        <taxon>Bacteria</taxon>
        <taxon>Bacillati</taxon>
        <taxon>Chloroflexota</taxon>
        <taxon>Ktedonobacteria</taxon>
        <taxon>Ktedonobacterales</taxon>
        <taxon>Reticulibacteraceae</taxon>
        <taxon>Reticulibacter</taxon>
    </lineage>
</organism>
<comment type="caution">
    <text evidence="2">The sequence shown here is derived from an EMBL/GenBank/DDBJ whole genome shotgun (WGS) entry which is preliminary data.</text>
</comment>
<evidence type="ECO:0000259" key="1">
    <source>
        <dbReference type="Pfam" id="PF00882"/>
    </source>
</evidence>
<accession>A0A8J3IUB3</accession>
<dbReference type="RefSeq" id="WP_220207486.1">
    <property type="nucleotide sequence ID" value="NZ_BNJK01000001.1"/>
</dbReference>
<dbReference type="AlphaFoldDB" id="A0A8J3IUB3"/>
<evidence type="ECO:0000313" key="2">
    <source>
        <dbReference type="EMBL" id="GHO96897.1"/>
    </source>
</evidence>
<keyword evidence="3" id="KW-1185">Reference proteome</keyword>
<dbReference type="InterPro" id="IPR029002">
    <property type="entry name" value="PLPC/GPLD1"/>
</dbReference>
<dbReference type="Pfam" id="PF00882">
    <property type="entry name" value="Zn_dep_PLPC"/>
    <property type="match status" value="1"/>
</dbReference>
<dbReference type="EMBL" id="BNJK01000001">
    <property type="protein sequence ID" value="GHO96897.1"/>
    <property type="molecule type" value="Genomic_DNA"/>
</dbReference>
<feature type="domain" description="Phospholipase C/D" evidence="1">
    <location>
        <begin position="73"/>
        <end position="226"/>
    </location>
</feature>
<sequence>MPAFLTHWRILIETARRSQDAGSDLGSLIIDTSALQRRISGLPVPPETPPAGAVWNTGPLPRIDYRFPGSDISAMAYLGALAPDITSFQKGHFKSKISDARATPPRPDAPHEWETLFHINRSGDLLLTLLEHISELPSPAVRSQALAFCLGYLSHIAADIALNPWLNVLASKYSKQEIPGIFLPLGRHFYSELCLDEYTAIIYFKHELYEWFNQPWHNYIEPAASNILTAADLTARILDLFIGAAEATYELSEMQSQDLRRQYLAGLQRVRTYLAGRGNFRLLVFNAQARQRKADPIIASVALHRHQRGATTSEAVIAYAIRLSERLCRRAISYYASLRNTTASAEERNQRRTSLRNDLRNWNLNTGYTLEVLFDQEITIRYLHNWIHFADLWDEDASEAMHAENPIYS</sequence>
<protein>
    <recommendedName>
        <fullName evidence="1">Phospholipase C/D domain-containing protein</fullName>
    </recommendedName>
</protein>
<name>A0A8J3IUB3_9CHLR</name>
<proteinExistence type="predicted"/>
<gene>
    <name evidence="2" type="ORF">KSF_069450</name>
</gene>
<reference evidence="2" key="1">
    <citation type="submission" date="2020-10" db="EMBL/GenBank/DDBJ databases">
        <title>Taxonomic study of unclassified bacteria belonging to the class Ktedonobacteria.</title>
        <authorList>
            <person name="Yabe S."/>
            <person name="Wang C.M."/>
            <person name="Zheng Y."/>
            <person name="Sakai Y."/>
            <person name="Cavaletti L."/>
            <person name="Monciardini P."/>
            <person name="Donadio S."/>
        </authorList>
    </citation>
    <scope>NUCLEOTIDE SEQUENCE</scope>
    <source>
        <strain evidence="2">ID150040</strain>
    </source>
</reference>
<evidence type="ECO:0000313" key="3">
    <source>
        <dbReference type="Proteomes" id="UP000597444"/>
    </source>
</evidence>
<dbReference type="Proteomes" id="UP000597444">
    <property type="component" value="Unassembled WGS sequence"/>
</dbReference>